<keyword evidence="7" id="KW-1185">Reference proteome</keyword>
<feature type="region of interest" description="Disordered" evidence="4">
    <location>
        <begin position="563"/>
        <end position="676"/>
    </location>
</feature>
<accession>A0A2G8SIE7</accession>
<dbReference type="GO" id="GO:0003743">
    <property type="term" value="F:translation initiation factor activity"/>
    <property type="evidence" value="ECO:0007669"/>
    <property type="project" value="UniProtKB-KW"/>
</dbReference>
<feature type="compositionally biased region" description="Acidic residues" evidence="4">
    <location>
        <begin position="620"/>
        <end position="629"/>
    </location>
</feature>
<dbReference type="Gene3D" id="1.25.40.180">
    <property type="match status" value="3"/>
</dbReference>
<dbReference type="EMBL" id="AYKW01000007">
    <property type="protein sequence ID" value="PIL33543.1"/>
    <property type="molecule type" value="Genomic_DNA"/>
</dbReference>
<sequence>MTEGPSSKAAEGLTFAPATVPSSSSSGDEGCTHARRRWSVDGGQNDVPAHSVDSSSFSPTFDIPSNDTRIATIVTVSSTPPSPARKVNLDVNAMFQCSDLSDTVSDARLEEEGSAEASAAAAETPPDDTYSDLSASLSALSKISLPSIADELIAWANQSKESDGRTVFATADLVFKKAIDNAAKSELYAQLCYIVMEHFEPDRHDAQMQNVDDDLAPRPQVFRRRLLNLCQDQFERGLGEEGDSSPDASQQFVGVIKFIGELFNAKVLTRKMVYESIQTLLTHLESAEEPGQCIDGLEVLLTTAGRNLDSRKARDHMDVYFAEIQVFSQSSAATPVHQRKLQALIELRRSWKIPQVAHLPTVVDDSIWGHPLGEMNIPSHSRSQRTSHADSYDPWQSTETKPVAVPLGTGELPPAPLMSEPEATLHAEKNSTDFLSARDVAVGERYFERFPSGHLHLLVHALVEKAILFDADAALVAALFERVAAGNLCPPTAFEDGFTPTATHLAGMLKDVPDALESYARMFKGAGLGADEERCMRIAGMSADSDDLLLLLFSPTVSTDWELVPPSESASPNDLESATAAPLPTPSSGRSEVTDEEVPSLNPAPPYNVDSVVSGRQSSGDDDDDDDLYADFTDSVNRTIPSSHTTPAPAVSQQRRADRHAPTTQPISTQALHTTDHIHVEERIPEPPTPPMSDSPNLPLVRLRMSQKETNARIEQTFAQLFSGPHDIDSALSVFAAVPARYHGRLVDRLVSFATESTLTDAQLVSYFFYCAAAQGLCTRAAFEAGFAVTATALEDVAVENPEAVLLFATMARGAGLHKDADWWRRVFDRLERLGYGRDLASLSPAV</sequence>
<evidence type="ECO:0000256" key="1">
    <source>
        <dbReference type="ARBA" id="ARBA00005775"/>
    </source>
</evidence>
<feature type="compositionally biased region" description="Polar residues" evidence="4">
    <location>
        <begin position="634"/>
        <end position="654"/>
    </location>
</feature>
<dbReference type="STRING" id="1077348.A0A2G8SIE7"/>
<reference evidence="6 7" key="1">
    <citation type="journal article" date="2015" name="Sci. Rep.">
        <title>Chromosome-level genome map provides insights into diverse defense mechanisms in the medicinal fungus Ganoderma sinense.</title>
        <authorList>
            <person name="Zhu Y."/>
            <person name="Xu J."/>
            <person name="Sun C."/>
            <person name="Zhou S."/>
            <person name="Xu H."/>
            <person name="Nelson D.R."/>
            <person name="Qian J."/>
            <person name="Song J."/>
            <person name="Luo H."/>
            <person name="Xiang L."/>
            <person name="Li Y."/>
            <person name="Xu Z."/>
            <person name="Ji A."/>
            <person name="Wang L."/>
            <person name="Lu S."/>
            <person name="Hayward A."/>
            <person name="Sun W."/>
            <person name="Li X."/>
            <person name="Schwartz D.C."/>
            <person name="Wang Y."/>
            <person name="Chen S."/>
        </authorList>
    </citation>
    <scope>NUCLEOTIDE SEQUENCE [LARGE SCALE GENOMIC DNA]</scope>
    <source>
        <strain evidence="6 7">ZZ0214-1</strain>
    </source>
</reference>
<evidence type="ECO:0000256" key="2">
    <source>
        <dbReference type="ARBA" id="ARBA00022540"/>
    </source>
</evidence>
<feature type="compositionally biased region" description="Polar residues" evidence="4">
    <location>
        <begin position="52"/>
        <end position="61"/>
    </location>
</feature>
<organism evidence="6 7">
    <name type="scientific">Ganoderma sinense ZZ0214-1</name>
    <dbReference type="NCBI Taxonomy" id="1077348"/>
    <lineage>
        <taxon>Eukaryota</taxon>
        <taxon>Fungi</taxon>
        <taxon>Dikarya</taxon>
        <taxon>Basidiomycota</taxon>
        <taxon>Agaricomycotina</taxon>
        <taxon>Agaricomycetes</taxon>
        <taxon>Polyporales</taxon>
        <taxon>Polyporaceae</taxon>
        <taxon>Ganoderma</taxon>
    </lineage>
</organism>
<dbReference type="AlphaFoldDB" id="A0A2G8SIE7"/>
<keyword evidence="3" id="KW-0648">Protein biosynthesis</keyword>
<evidence type="ECO:0000313" key="6">
    <source>
        <dbReference type="EMBL" id="PIL33543.1"/>
    </source>
</evidence>
<evidence type="ECO:0000256" key="4">
    <source>
        <dbReference type="SAM" id="MobiDB-lite"/>
    </source>
</evidence>
<feature type="region of interest" description="Disordered" evidence="4">
    <location>
        <begin position="108"/>
        <end position="131"/>
    </location>
</feature>
<feature type="domain" description="MIF4G" evidence="5">
    <location>
        <begin position="130"/>
        <end position="351"/>
    </location>
</feature>
<dbReference type="GO" id="GO:0003729">
    <property type="term" value="F:mRNA binding"/>
    <property type="evidence" value="ECO:0007669"/>
    <property type="project" value="TreeGrafter"/>
</dbReference>
<feature type="region of interest" description="Disordered" evidence="4">
    <location>
        <begin position="1"/>
        <end position="61"/>
    </location>
</feature>
<proteinExistence type="inferred from homology"/>
<keyword evidence="2" id="KW-0396">Initiation factor</keyword>
<evidence type="ECO:0000256" key="3">
    <source>
        <dbReference type="ARBA" id="ARBA00022917"/>
    </source>
</evidence>
<dbReference type="Pfam" id="PF02854">
    <property type="entry name" value="MIF4G"/>
    <property type="match status" value="1"/>
</dbReference>
<protein>
    <recommendedName>
        <fullName evidence="5">MIF4G domain-containing protein</fullName>
    </recommendedName>
</protein>
<dbReference type="SMART" id="SM00543">
    <property type="entry name" value="MIF4G"/>
    <property type="match status" value="1"/>
</dbReference>
<evidence type="ECO:0000259" key="5">
    <source>
        <dbReference type="SMART" id="SM00543"/>
    </source>
</evidence>
<evidence type="ECO:0000313" key="7">
    <source>
        <dbReference type="Proteomes" id="UP000230002"/>
    </source>
</evidence>
<dbReference type="InterPro" id="IPR016024">
    <property type="entry name" value="ARM-type_fold"/>
</dbReference>
<feature type="compositionally biased region" description="Polar residues" evidence="4">
    <location>
        <begin position="662"/>
        <end position="673"/>
    </location>
</feature>
<name>A0A2G8SIE7_9APHY</name>
<gene>
    <name evidence="6" type="ORF">GSI_04166</name>
</gene>
<dbReference type="Proteomes" id="UP000230002">
    <property type="component" value="Unassembled WGS sequence"/>
</dbReference>
<feature type="region of interest" description="Disordered" evidence="4">
    <location>
        <begin position="378"/>
        <end position="412"/>
    </location>
</feature>
<dbReference type="SUPFAM" id="SSF48371">
    <property type="entry name" value="ARM repeat"/>
    <property type="match status" value="1"/>
</dbReference>
<dbReference type="GO" id="GO:0016281">
    <property type="term" value="C:eukaryotic translation initiation factor 4F complex"/>
    <property type="evidence" value="ECO:0007669"/>
    <property type="project" value="TreeGrafter"/>
</dbReference>
<comment type="caution">
    <text evidence="6">The sequence shown here is derived from an EMBL/GenBank/DDBJ whole genome shotgun (WGS) entry which is preliminary data.</text>
</comment>
<dbReference type="PANTHER" id="PTHR23253:SF9">
    <property type="entry name" value="EUKARYOTIC TRANSLATION INITIATION FACTOR 4 GAMMA 2"/>
    <property type="match status" value="1"/>
</dbReference>
<comment type="similarity">
    <text evidence="1">Belongs to the eukaryotic initiation factor 4G family.</text>
</comment>
<dbReference type="OrthoDB" id="514777at2759"/>
<dbReference type="InterPro" id="IPR003890">
    <property type="entry name" value="MIF4G-like_typ-3"/>
</dbReference>
<dbReference type="PANTHER" id="PTHR23253">
    <property type="entry name" value="EUKARYOTIC TRANSLATION INITIATION FACTOR 4 GAMMA"/>
    <property type="match status" value="1"/>
</dbReference>